<keyword evidence="1 2" id="KW-0238">DNA-binding</keyword>
<dbReference type="InterPro" id="IPR041479">
    <property type="entry name" value="TetR_CgmR_C"/>
</dbReference>
<protein>
    <submittedName>
        <fullName evidence="4">TetR family transcriptional regulator</fullName>
    </submittedName>
</protein>
<proteinExistence type="predicted"/>
<dbReference type="InterPro" id="IPR001647">
    <property type="entry name" value="HTH_TetR"/>
</dbReference>
<dbReference type="PANTHER" id="PTHR30055">
    <property type="entry name" value="HTH-TYPE TRANSCRIPTIONAL REGULATOR RUTR"/>
    <property type="match status" value="1"/>
</dbReference>
<feature type="domain" description="HTH tetR-type" evidence="3">
    <location>
        <begin position="1"/>
        <end position="59"/>
    </location>
</feature>
<name>A0A1R1LPH1_9MICC</name>
<evidence type="ECO:0000256" key="1">
    <source>
        <dbReference type="ARBA" id="ARBA00023125"/>
    </source>
</evidence>
<comment type="caution">
    <text evidence="4">The sequence shown here is derived from an EMBL/GenBank/DDBJ whole genome shotgun (WGS) entry which is preliminary data.</text>
</comment>
<dbReference type="OrthoDB" id="9806334at2"/>
<dbReference type="AlphaFoldDB" id="A0A1R1LPH1"/>
<dbReference type="RefSeq" id="WP_076700622.1">
    <property type="nucleotide sequence ID" value="NZ_MRDE01000005.1"/>
</dbReference>
<dbReference type="GO" id="GO:0000976">
    <property type="term" value="F:transcription cis-regulatory region binding"/>
    <property type="evidence" value="ECO:0007669"/>
    <property type="project" value="TreeGrafter"/>
</dbReference>
<evidence type="ECO:0000259" key="3">
    <source>
        <dbReference type="PROSITE" id="PS50977"/>
    </source>
</evidence>
<evidence type="ECO:0000256" key="2">
    <source>
        <dbReference type="PROSITE-ProRule" id="PRU00335"/>
    </source>
</evidence>
<dbReference type="Proteomes" id="UP000187085">
    <property type="component" value="Unassembled WGS sequence"/>
</dbReference>
<dbReference type="GO" id="GO:0003700">
    <property type="term" value="F:DNA-binding transcription factor activity"/>
    <property type="evidence" value="ECO:0007669"/>
    <property type="project" value="TreeGrafter"/>
</dbReference>
<organism evidence="4 5">
    <name type="scientific">Tersicoccus phoenicis</name>
    <dbReference type="NCBI Taxonomy" id="554083"/>
    <lineage>
        <taxon>Bacteria</taxon>
        <taxon>Bacillati</taxon>
        <taxon>Actinomycetota</taxon>
        <taxon>Actinomycetes</taxon>
        <taxon>Micrococcales</taxon>
        <taxon>Micrococcaceae</taxon>
        <taxon>Tersicoccus</taxon>
    </lineage>
</organism>
<dbReference type="SUPFAM" id="SSF48498">
    <property type="entry name" value="Tetracyclin repressor-like, C-terminal domain"/>
    <property type="match status" value="1"/>
</dbReference>
<accession>A0A1R1LPH1</accession>
<dbReference type="Gene3D" id="1.10.357.10">
    <property type="entry name" value="Tetracycline Repressor, domain 2"/>
    <property type="match status" value="1"/>
</dbReference>
<dbReference type="EMBL" id="MRDE01000005">
    <property type="protein sequence ID" value="OMH29382.1"/>
    <property type="molecule type" value="Genomic_DNA"/>
</dbReference>
<dbReference type="SUPFAM" id="SSF46689">
    <property type="entry name" value="Homeodomain-like"/>
    <property type="match status" value="1"/>
</dbReference>
<sequence>MTSKAEILEAALMVLRHGEPLTIDAVARRAGLTKPGVVHHFATKEALAVAVVDRVLDRWEEQLLVRAGKDAGPRENLRAYVDYALMGELDGADLALLADARLRDRLSERWASRMNLWFGSTDAESDPSFTSARLIADGAWIDRCLGMFDLSAQKRAAITTVALGLIDEGAPK</sequence>
<keyword evidence="5" id="KW-1185">Reference proteome</keyword>
<dbReference type="InterPro" id="IPR036271">
    <property type="entry name" value="Tet_transcr_reg_TetR-rel_C_sf"/>
</dbReference>
<dbReference type="STRING" id="554083.BKD30_00640"/>
<dbReference type="PANTHER" id="PTHR30055:SF148">
    <property type="entry name" value="TETR-FAMILY TRANSCRIPTIONAL REGULATOR"/>
    <property type="match status" value="1"/>
</dbReference>
<reference evidence="4 5" key="1">
    <citation type="submission" date="2016-12" db="EMBL/GenBank/DDBJ databases">
        <title>Draft genome of Tersicoccus phoenicis 1P05MA.</title>
        <authorList>
            <person name="Nakajima Y."/>
            <person name="Yoshizawa S."/>
            <person name="Nakamura K."/>
            <person name="Ogura Y."/>
            <person name="Hayashi T."/>
            <person name="Kogure K."/>
        </authorList>
    </citation>
    <scope>NUCLEOTIDE SEQUENCE [LARGE SCALE GENOMIC DNA]</scope>
    <source>
        <strain evidence="4 5">1p05MA</strain>
    </source>
</reference>
<dbReference type="Pfam" id="PF17937">
    <property type="entry name" value="TetR_C_28"/>
    <property type="match status" value="1"/>
</dbReference>
<evidence type="ECO:0000313" key="5">
    <source>
        <dbReference type="Proteomes" id="UP000187085"/>
    </source>
</evidence>
<dbReference type="PROSITE" id="PS50977">
    <property type="entry name" value="HTH_TETR_2"/>
    <property type="match status" value="1"/>
</dbReference>
<dbReference type="InterPro" id="IPR009057">
    <property type="entry name" value="Homeodomain-like_sf"/>
</dbReference>
<evidence type="ECO:0000313" key="4">
    <source>
        <dbReference type="EMBL" id="OMH29382.1"/>
    </source>
</evidence>
<dbReference type="InterPro" id="IPR050109">
    <property type="entry name" value="HTH-type_TetR-like_transc_reg"/>
</dbReference>
<gene>
    <name evidence="4" type="ORF">BKD30_00640</name>
</gene>
<feature type="DNA-binding region" description="H-T-H motif" evidence="2">
    <location>
        <begin position="22"/>
        <end position="41"/>
    </location>
</feature>
<dbReference type="Pfam" id="PF00440">
    <property type="entry name" value="TetR_N"/>
    <property type="match status" value="1"/>
</dbReference>